<reference evidence="13 14" key="1">
    <citation type="submission" date="2024-08" db="EMBL/GenBank/DDBJ databases">
        <title>Gnathostoma spinigerum genome.</title>
        <authorList>
            <person name="Gonzalez-Bertolin B."/>
            <person name="Monzon S."/>
            <person name="Zaballos A."/>
            <person name="Jimenez P."/>
            <person name="Dekumyoy P."/>
            <person name="Varona S."/>
            <person name="Cuesta I."/>
            <person name="Sumanam S."/>
            <person name="Adisakwattana P."/>
            <person name="Gasser R.B."/>
            <person name="Hernandez-Gonzalez A."/>
            <person name="Young N.D."/>
            <person name="Perteguer M.J."/>
        </authorList>
    </citation>
    <scope>NUCLEOTIDE SEQUENCE [LARGE SCALE GENOMIC DNA]</scope>
    <source>
        <strain evidence="13">AL3</strain>
        <tissue evidence="13">Liver</tissue>
    </source>
</reference>
<keyword evidence="8" id="KW-0564">Palmitate</keyword>
<name>A0ABD6EEX7_9BILA</name>
<dbReference type="InterPro" id="IPR000095">
    <property type="entry name" value="CRIB_dom"/>
</dbReference>
<organism evidence="13 14">
    <name type="scientific">Gnathostoma spinigerum</name>
    <dbReference type="NCBI Taxonomy" id="75299"/>
    <lineage>
        <taxon>Eukaryota</taxon>
        <taxon>Metazoa</taxon>
        <taxon>Ecdysozoa</taxon>
        <taxon>Nematoda</taxon>
        <taxon>Chromadorea</taxon>
        <taxon>Rhabditida</taxon>
        <taxon>Spirurina</taxon>
        <taxon>Gnathostomatomorpha</taxon>
        <taxon>Gnathostomatoidea</taxon>
        <taxon>Gnathostomatidae</taxon>
        <taxon>Gnathostoma</taxon>
    </lineage>
</organism>
<accession>A0ABD6EEX7</accession>
<evidence type="ECO:0000256" key="9">
    <source>
        <dbReference type="ARBA" id="ARBA00023212"/>
    </source>
</evidence>
<dbReference type="GO" id="GO:0005886">
    <property type="term" value="C:plasma membrane"/>
    <property type="evidence" value="ECO:0007669"/>
    <property type="project" value="UniProtKB-SubCell"/>
</dbReference>
<dbReference type="CDD" id="cd00132">
    <property type="entry name" value="CRIB"/>
    <property type="match status" value="1"/>
</dbReference>
<keyword evidence="4" id="KW-1003">Cell membrane</keyword>
<evidence type="ECO:0000256" key="11">
    <source>
        <dbReference type="SAM" id="MobiDB-lite"/>
    </source>
</evidence>
<evidence type="ECO:0000256" key="10">
    <source>
        <dbReference type="ARBA" id="ARBA00023288"/>
    </source>
</evidence>
<dbReference type="InterPro" id="IPR039056">
    <property type="entry name" value="SPEC"/>
</dbReference>
<comment type="similarity">
    <text evidence="3">Belongs to the CDC42SE/SPEC family.</text>
</comment>
<comment type="subcellular location">
    <subcellularLocation>
        <location evidence="1">Cell membrane</location>
        <topology evidence="1">Lipid-anchor</topology>
    </subcellularLocation>
    <subcellularLocation>
        <location evidence="2">Cytoplasm</location>
        <location evidence="2">Cytoskeleton</location>
    </subcellularLocation>
</comment>
<dbReference type="GO" id="GO:0005856">
    <property type="term" value="C:cytoskeleton"/>
    <property type="evidence" value="ECO:0007669"/>
    <property type="project" value="UniProtKB-SubCell"/>
</dbReference>
<evidence type="ECO:0000256" key="8">
    <source>
        <dbReference type="ARBA" id="ARBA00023139"/>
    </source>
</evidence>
<evidence type="ECO:0000313" key="13">
    <source>
        <dbReference type="EMBL" id="MFH4978560.1"/>
    </source>
</evidence>
<dbReference type="Gene3D" id="3.90.810.10">
    <property type="entry name" value="CRIB domain"/>
    <property type="match status" value="1"/>
</dbReference>
<evidence type="ECO:0000256" key="1">
    <source>
        <dbReference type="ARBA" id="ARBA00004193"/>
    </source>
</evidence>
<keyword evidence="14" id="KW-1185">Reference proteome</keyword>
<dbReference type="AlphaFoldDB" id="A0ABD6EEX7"/>
<dbReference type="EMBL" id="JBGFUD010003299">
    <property type="protein sequence ID" value="MFH4978560.1"/>
    <property type="molecule type" value="Genomic_DNA"/>
</dbReference>
<sequence length="87" mass="9638">MVRRNPRFWLLNCCVSTQSDIARVRIDRSMIGRPTDFRHIGHMGASDLSQTCNVEAVSGLLQSKGDDSHSLPVPSHLRANDIPLPVS</sequence>
<evidence type="ECO:0000256" key="2">
    <source>
        <dbReference type="ARBA" id="ARBA00004245"/>
    </source>
</evidence>
<dbReference type="PANTHER" id="PTHR13502:SF6">
    <property type="entry name" value="CDC42 SMALL EFFECTOR PROTEIN HOMOLOG"/>
    <property type="match status" value="1"/>
</dbReference>
<feature type="region of interest" description="Disordered" evidence="11">
    <location>
        <begin position="64"/>
        <end position="87"/>
    </location>
</feature>
<proteinExistence type="inferred from homology"/>
<evidence type="ECO:0000256" key="3">
    <source>
        <dbReference type="ARBA" id="ARBA00005720"/>
    </source>
</evidence>
<keyword evidence="7" id="KW-0472">Membrane</keyword>
<keyword evidence="6" id="KW-0133">Cell shape</keyword>
<dbReference type="InterPro" id="IPR036936">
    <property type="entry name" value="CRIB_dom_sf"/>
</dbReference>
<keyword evidence="5" id="KW-0963">Cytoplasm</keyword>
<dbReference type="GO" id="GO:0008360">
    <property type="term" value="P:regulation of cell shape"/>
    <property type="evidence" value="ECO:0007669"/>
    <property type="project" value="UniProtKB-KW"/>
</dbReference>
<evidence type="ECO:0000256" key="5">
    <source>
        <dbReference type="ARBA" id="ARBA00022490"/>
    </source>
</evidence>
<dbReference type="PANTHER" id="PTHR13502">
    <property type="entry name" value="CDC42 SMALL EFFECTOR PROTEIN HOMOLOG"/>
    <property type="match status" value="1"/>
</dbReference>
<dbReference type="Proteomes" id="UP001608902">
    <property type="component" value="Unassembled WGS sequence"/>
</dbReference>
<feature type="domain" description="CRIB" evidence="12">
    <location>
        <begin position="31"/>
        <end position="44"/>
    </location>
</feature>
<evidence type="ECO:0000259" key="12">
    <source>
        <dbReference type="PROSITE" id="PS50108"/>
    </source>
</evidence>
<evidence type="ECO:0000256" key="4">
    <source>
        <dbReference type="ARBA" id="ARBA00022475"/>
    </source>
</evidence>
<evidence type="ECO:0000313" key="14">
    <source>
        <dbReference type="Proteomes" id="UP001608902"/>
    </source>
</evidence>
<comment type="caution">
    <text evidence="13">The sequence shown here is derived from an EMBL/GenBank/DDBJ whole genome shotgun (WGS) entry which is preliminary data.</text>
</comment>
<dbReference type="PROSITE" id="PS50108">
    <property type="entry name" value="CRIB"/>
    <property type="match status" value="1"/>
</dbReference>
<keyword evidence="10" id="KW-0449">Lipoprotein</keyword>
<keyword evidence="9" id="KW-0206">Cytoskeleton</keyword>
<gene>
    <name evidence="13" type="ORF">AB6A40_005269</name>
</gene>
<evidence type="ECO:0000256" key="7">
    <source>
        <dbReference type="ARBA" id="ARBA00023136"/>
    </source>
</evidence>
<evidence type="ECO:0000256" key="6">
    <source>
        <dbReference type="ARBA" id="ARBA00022960"/>
    </source>
</evidence>
<protein>
    <recommendedName>
        <fullName evidence="12">CRIB domain-containing protein</fullName>
    </recommendedName>
</protein>